<accession>A0AAW5QWA6</accession>
<keyword evidence="5" id="KW-1185">Reference proteome</keyword>
<proteinExistence type="predicted"/>
<dbReference type="PANTHER" id="PTHR43303:SF3">
    <property type="entry name" value="BLR3436 PROTEIN"/>
    <property type="match status" value="1"/>
</dbReference>
<dbReference type="PANTHER" id="PTHR43303">
    <property type="entry name" value="NADPH DEHYDROGENASE C23G7.10C-RELATED"/>
    <property type="match status" value="1"/>
</dbReference>
<organism evidence="4 5">
    <name type="scientific">Microbaculum marinisediminis</name>
    <dbReference type="NCBI Taxonomy" id="2931392"/>
    <lineage>
        <taxon>Bacteria</taxon>
        <taxon>Pseudomonadati</taxon>
        <taxon>Pseudomonadota</taxon>
        <taxon>Alphaproteobacteria</taxon>
        <taxon>Hyphomicrobiales</taxon>
        <taxon>Tepidamorphaceae</taxon>
        <taxon>Microbaculum</taxon>
    </lineage>
</organism>
<dbReference type="EMBL" id="JALIDZ010000004">
    <property type="protein sequence ID" value="MCT8972341.1"/>
    <property type="molecule type" value="Genomic_DNA"/>
</dbReference>
<dbReference type="AlphaFoldDB" id="A0AAW5QWA6"/>
<sequence length="789" mass="89089">MKVAIVGGGPAGLYFAILLKKSRPDSDIAVYERNKPDDTFGFGVVFSDETLDTFESWDKESYERITEEFAYWDDIEINYKGEKHRIGGNGFCGCSRVALLKILYERARDLGIPLHFEHEVEPTTDFSDHDLVLLADGVNSRFREHFVDHFKPHVDLRPNKFAWMGSTKPLDAFTFAFEETEWGIFIAHAYQYEEGRSTWIFETDDETWEKAGLAEFDEQQSADFCAKIFAKHLDGYPVLTNRSMWRNFPMIRNERWVKDNMVLLGDAKSTAHYSIGSGTKLAMEDAIALFEAVEATPDIPAALKLFESGRREGVEKIQHAADVSLVWFEHVARFWDYDPVQFSFGLMTRSKAITYDNLRMRAPEFVDAADRMFAEKVRLKGFDVDIDDPATPAFQPFKLRDMELKNRLVMSPMCMYSATDGVPDDFHLVHYGTRAMGGAGLIFTEMTCVAPDARITPGCTGLWNDDQEAAWKRIVEFVRGHSNAKFCLQLGHAGRKGATKLMWEGMDRPLDEDAWPVVSASPIAYYPESQVPQELTRADMDRIRDQFVAAVERAERLGFDMIELHCAHGYLLASFLSPLTNTRTDEFGGSVENRLRFPLEVFSAMRAAWPKHKPMSVRVSATDWAEGGLSDEDSVAIAEAFGQAGVDLVDVSTGQTVNWSSPIYGRMFQTPYSDQIRNEAQVSTMCVGNITSADQANTILVAGRADLVAIGRPHLVDPFFAANAAAWYGEPYLQTVPQYEPGFDQLARNSARDRMDLEELRIKARPKTRAPSVEEKRVQQKPSFIQAAE</sequence>
<evidence type="ECO:0000313" key="4">
    <source>
        <dbReference type="EMBL" id="MCT8972341.1"/>
    </source>
</evidence>
<feature type="domain" description="FAD-binding" evidence="3">
    <location>
        <begin position="2"/>
        <end position="292"/>
    </location>
</feature>
<dbReference type="Proteomes" id="UP001320898">
    <property type="component" value="Unassembled WGS sequence"/>
</dbReference>
<dbReference type="CDD" id="cd02932">
    <property type="entry name" value="OYE_YqiM_FMN"/>
    <property type="match status" value="1"/>
</dbReference>
<dbReference type="SUPFAM" id="SSF51905">
    <property type="entry name" value="FAD/NAD(P)-binding domain"/>
    <property type="match status" value="1"/>
</dbReference>
<dbReference type="GO" id="GO:0003959">
    <property type="term" value="F:NADPH dehydrogenase activity"/>
    <property type="evidence" value="ECO:0007669"/>
    <property type="project" value="InterPro"/>
</dbReference>
<dbReference type="InterPro" id="IPR002938">
    <property type="entry name" value="FAD-bd"/>
</dbReference>
<dbReference type="PRINTS" id="PR00420">
    <property type="entry name" value="RNGMNOXGNASE"/>
</dbReference>
<dbReference type="GO" id="GO:0010181">
    <property type="term" value="F:FMN binding"/>
    <property type="evidence" value="ECO:0007669"/>
    <property type="project" value="InterPro"/>
</dbReference>
<dbReference type="InterPro" id="IPR001155">
    <property type="entry name" value="OxRdtase_FMN_N"/>
</dbReference>
<dbReference type="Gene3D" id="3.50.50.60">
    <property type="entry name" value="FAD/NAD(P)-binding domain"/>
    <property type="match status" value="1"/>
</dbReference>
<name>A0AAW5QWA6_9HYPH</name>
<dbReference type="NCBIfam" id="NF006101">
    <property type="entry name" value="PRK08255.1"/>
    <property type="match status" value="1"/>
</dbReference>
<evidence type="ECO:0000313" key="5">
    <source>
        <dbReference type="Proteomes" id="UP001320898"/>
    </source>
</evidence>
<reference evidence="4 5" key="1">
    <citation type="submission" date="2022-04" db="EMBL/GenBank/DDBJ databases">
        <authorList>
            <person name="Ye Y.-Q."/>
            <person name="Du Z.-J."/>
        </authorList>
    </citation>
    <scope>NUCLEOTIDE SEQUENCE [LARGE SCALE GENOMIC DNA]</scope>
    <source>
        <strain evidence="4 5">A6E488</strain>
    </source>
</reference>
<dbReference type="GO" id="GO:0071949">
    <property type="term" value="F:FAD binding"/>
    <property type="evidence" value="ECO:0007669"/>
    <property type="project" value="InterPro"/>
</dbReference>
<evidence type="ECO:0000259" key="2">
    <source>
        <dbReference type="Pfam" id="PF00724"/>
    </source>
</evidence>
<dbReference type="Gene3D" id="3.30.9.20">
    <property type="match status" value="1"/>
</dbReference>
<dbReference type="InterPro" id="IPR013785">
    <property type="entry name" value="Aldolase_TIM"/>
</dbReference>
<dbReference type="Gene3D" id="3.20.20.70">
    <property type="entry name" value="Aldolase class I"/>
    <property type="match status" value="1"/>
</dbReference>
<dbReference type="SUPFAM" id="SSF51395">
    <property type="entry name" value="FMN-linked oxidoreductases"/>
    <property type="match status" value="1"/>
</dbReference>
<evidence type="ECO:0000256" key="1">
    <source>
        <dbReference type="SAM" id="MobiDB-lite"/>
    </source>
</evidence>
<feature type="domain" description="NADH:flavin oxidoreductase/NADH oxidase N-terminal" evidence="2">
    <location>
        <begin position="394"/>
        <end position="724"/>
    </location>
</feature>
<feature type="region of interest" description="Disordered" evidence="1">
    <location>
        <begin position="764"/>
        <end position="789"/>
    </location>
</feature>
<dbReference type="GO" id="GO:0050661">
    <property type="term" value="F:NADP binding"/>
    <property type="evidence" value="ECO:0007669"/>
    <property type="project" value="InterPro"/>
</dbReference>
<comment type="caution">
    <text evidence="4">The sequence shown here is derived from an EMBL/GenBank/DDBJ whole genome shotgun (WGS) entry which is preliminary data.</text>
</comment>
<dbReference type="RefSeq" id="WP_261615904.1">
    <property type="nucleotide sequence ID" value="NZ_JALIDZ010000004.1"/>
</dbReference>
<protein>
    <submittedName>
        <fullName evidence="4">Bifunctional salicylyl-CoA 5-hydroxylase/oxidoreductase</fullName>
    </submittedName>
</protein>
<dbReference type="Pfam" id="PF01494">
    <property type="entry name" value="FAD_binding_3"/>
    <property type="match status" value="1"/>
</dbReference>
<dbReference type="InterPro" id="IPR044152">
    <property type="entry name" value="YqjM-like"/>
</dbReference>
<dbReference type="InterPro" id="IPR036188">
    <property type="entry name" value="FAD/NAD-bd_sf"/>
</dbReference>
<evidence type="ECO:0000259" key="3">
    <source>
        <dbReference type="Pfam" id="PF01494"/>
    </source>
</evidence>
<dbReference type="Pfam" id="PF00724">
    <property type="entry name" value="Oxidored_FMN"/>
    <property type="match status" value="1"/>
</dbReference>
<gene>
    <name evidence="4" type="ORF">MUB46_10780</name>
</gene>